<proteinExistence type="predicted"/>
<dbReference type="Pfam" id="PF05485">
    <property type="entry name" value="THAP"/>
    <property type="match status" value="1"/>
</dbReference>
<dbReference type="EMBL" id="CAVLGL010000068">
    <property type="protein sequence ID" value="CAK1584212.1"/>
    <property type="molecule type" value="Genomic_DNA"/>
</dbReference>
<evidence type="ECO:0000256" key="5">
    <source>
        <dbReference type="PROSITE-ProRule" id="PRU00309"/>
    </source>
</evidence>
<keyword evidence="4 5" id="KW-0238">DNA-binding</keyword>
<sequence>MAKRRSYTNCCVDGCLNKQKDSDTISFFKLPKDSERRKEWLKIIGRPDLLNKPNLKHGSYKVCSQHFENSMMSFVNKRILIPTAIPTLHIIGTESQQQQSTSKTENLRKTFDVSIQTMDSHINILPVDKIKNASMTEHQTQTDINIKEMQTQTPVALSSGTPRKRKLYLQLQESEVKRKRLQYELDQRKIQLEASKSSSLALSDDDDDGKITRIFSKLREWQKSLKNKYKGNRYDPEFKLFAMNLHFSSPRAYRSLSSLLKLPSESTLSRLKLNIRPEIDDRIFNTIASKFKSLPDTAKYCIICVDEMVLKRHLYYDIKNDEIIGLHNVNGNITNEAASNAYVIMLRGIVVNWKQPIAYALLASTKQYEELDNWMNEVMSKLFQIGIKVMAIVSDQGSNFDRYAKEIKQVTIEKPYFIFNNHKIYYIFDVPHMLKCVRNNLLTNDFFYDGKRISWMYIEKLYKHQKEKNLSLIPKVTDAHIEPNNLQKMRVKYAAQIFSQSVYGALKTYIYAKMLPEEATSTANFVISMNDLFDVLNSSKTKSTNKNQVAFSLNDYQIQILDAAKKIFSEIIAINRKTGTNNTNKIKTFKNIQITLQAIINLSIDLKKEGIHFIFTRRLNQDPLEIFFGAIPQQGGNCREPTPIQFTRAFSKLFISNMVRNSPSSNCEGNICDLLLKGNSTLKEIKSLSLPSTQETSVTVRLEGEKDYRFDVPT</sequence>
<gene>
    <name evidence="7" type="ORF">PARMNEM_LOCUS5506</name>
</gene>
<evidence type="ECO:0000256" key="1">
    <source>
        <dbReference type="ARBA" id="ARBA00022723"/>
    </source>
</evidence>
<dbReference type="InterPro" id="IPR026516">
    <property type="entry name" value="THAP1/10"/>
</dbReference>
<organism evidence="7 8">
    <name type="scientific">Parnassius mnemosyne</name>
    <name type="common">clouded apollo</name>
    <dbReference type="NCBI Taxonomy" id="213953"/>
    <lineage>
        <taxon>Eukaryota</taxon>
        <taxon>Metazoa</taxon>
        <taxon>Ecdysozoa</taxon>
        <taxon>Arthropoda</taxon>
        <taxon>Hexapoda</taxon>
        <taxon>Insecta</taxon>
        <taxon>Pterygota</taxon>
        <taxon>Neoptera</taxon>
        <taxon>Endopterygota</taxon>
        <taxon>Lepidoptera</taxon>
        <taxon>Glossata</taxon>
        <taxon>Ditrysia</taxon>
        <taxon>Papilionoidea</taxon>
        <taxon>Papilionidae</taxon>
        <taxon>Parnassiinae</taxon>
        <taxon>Parnassini</taxon>
        <taxon>Parnassius</taxon>
        <taxon>Driopa</taxon>
    </lineage>
</organism>
<dbReference type="SMART" id="SM00980">
    <property type="entry name" value="THAP"/>
    <property type="match status" value="1"/>
</dbReference>
<dbReference type="Proteomes" id="UP001314205">
    <property type="component" value="Unassembled WGS sequence"/>
</dbReference>
<dbReference type="GO" id="GO:0008270">
    <property type="term" value="F:zinc ion binding"/>
    <property type="evidence" value="ECO:0007669"/>
    <property type="project" value="UniProtKB-KW"/>
</dbReference>
<dbReference type="InterPro" id="IPR048365">
    <property type="entry name" value="TNP-like_RNaseH_N"/>
</dbReference>
<evidence type="ECO:0000313" key="8">
    <source>
        <dbReference type="Proteomes" id="UP001314205"/>
    </source>
</evidence>
<dbReference type="PANTHER" id="PTHR46600">
    <property type="entry name" value="THAP DOMAIN-CONTAINING"/>
    <property type="match status" value="1"/>
</dbReference>
<evidence type="ECO:0000256" key="2">
    <source>
        <dbReference type="ARBA" id="ARBA00022771"/>
    </source>
</evidence>
<keyword evidence="2 5" id="KW-0863">Zinc-finger</keyword>
<dbReference type="SUPFAM" id="SSF57716">
    <property type="entry name" value="Glucocorticoid receptor-like (DNA-binding domain)"/>
    <property type="match status" value="1"/>
</dbReference>
<name>A0AAV1KQS1_9NEOP</name>
<dbReference type="Pfam" id="PF21787">
    <property type="entry name" value="TNP-like_RNaseH_N"/>
    <property type="match status" value="1"/>
</dbReference>
<evidence type="ECO:0000256" key="4">
    <source>
        <dbReference type="ARBA" id="ARBA00023125"/>
    </source>
</evidence>
<dbReference type="Pfam" id="PF21788">
    <property type="entry name" value="TNP-like_GBD"/>
    <property type="match status" value="1"/>
</dbReference>
<dbReference type="AlphaFoldDB" id="A0AAV1KQS1"/>
<keyword evidence="3" id="KW-0862">Zinc</keyword>
<keyword evidence="8" id="KW-1185">Reference proteome</keyword>
<comment type="caution">
    <text evidence="7">The sequence shown here is derived from an EMBL/GenBank/DDBJ whole genome shotgun (WGS) entry which is preliminary data.</text>
</comment>
<dbReference type="Pfam" id="PF21789">
    <property type="entry name" value="TNP-like_RNaseH_C"/>
    <property type="match status" value="1"/>
</dbReference>
<evidence type="ECO:0000256" key="3">
    <source>
        <dbReference type="ARBA" id="ARBA00022833"/>
    </source>
</evidence>
<dbReference type="InterPro" id="IPR006612">
    <property type="entry name" value="THAP_Znf"/>
</dbReference>
<dbReference type="SMART" id="SM00692">
    <property type="entry name" value="DM3"/>
    <property type="match status" value="1"/>
</dbReference>
<dbReference type="PANTHER" id="PTHR46600:SF11">
    <property type="entry name" value="THAP DOMAIN-CONTAINING PROTEIN 10"/>
    <property type="match status" value="1"/>
</dbReference>
<dbReference type="Gene3D" id="6.20.210.20">
    <property type="entry name" value="THAP domain"/>
    <property type="match status" value="1"/>
</dbReference>
<keyword evidence="1" id="KW-0479">Metal-binding</keyword>
<feature type="domain" description="THAP-type" evidence="6">
    <location>
        <begin position="1"/>
        <end position="89"/>
    </location>
</feature>
<dbReference type="InterPro" id="IPR048367">
    <property type="entry name" value="TNP-like_RNaseH_C"/>
</dbReference>
<accession>A0AAV1KQS1</accession>
<dbReference type="GO" id="GO:0043565">
    <property type="term" value="F:sequence-specific DNA binding"/>
    <property type="evidence" value="ECO:0007669"/>
    <property type="project" value="InterPro"/>
</dbReference>
<protein>
    <recommendedName>
        <fullName evidence="6">THAP-type domain-containing protein</fullName>
    </recommendedName>
</protein>
<dbReference type="InterPro" id="IPR038441">
    <property type="entry name" value="THAP_Znf_sf"/>
</dbReference>
<dbReference type="PROSITE" id="PS50950">
    <property type="entry name" value="ZF_THAP"/>
    <property type="match status" value="1"/>
</dbReference>
<evidence type="ECO:0000259" key="6">
    <source>
        <dbReference type="PROSITE" id="PS50950"/>
    </source>
</evidence>
<evidence type="ECO:0000313" key="7">
    <source>
        <dbReference type="EMBL" id="CAK1584212.1"/>
    </source>
</evidence>
<dbReference type="InterPro" id="IPR021896">
    <property type="entry name" value="THAP9-like_HTH"/>
</dbReference>
<reference evidence="7 8" key="1">
    <citation type="submission" date="2023-11" db="EMBL/GenBank/DDBJ databases">
        <authorList>
            <person name="Hedman E."/>
            <person name="Englund M."/>
            <person name="Stromberg M."/>
            <person name="Nyberg Akerstrom W."/>
            <person name="Nylinder S."/>
            <person name="Jareborg N."/>
            <person name="Kallberg Y."/>
            <person name="Kronander E."/>
        </authorList>
    </citation>
    <scope>NUCLEOTIDE SEQUENCE [LARGE SCALE GENOMIC DNA]</scope>
</reference>
<dbReference type="InterPro" id="IPR048366">
    <property type="entry name" value="TNP-like_GBD"/>
</dbReference>
<dbReference type="Pfam" id="PF12017">
    <property type="entry name" value="Tnp_P_element"/>
    <property type="match status" value="1"/>
</dbReference>